<dbReference type="Proteomes" id="UP000664034">
    <property type="component" value="Unassembled WGS sequence"/>
</dbReference>
<dbReference type="RefSeq" id="WP_207364006.1">
    <property type="nucleotide sequence ID" value="NZ_JAFMYV010000003.1"/>
</dbReference>
<gene>
    <name evidence="2" type="ORF">J2I47_07765</name>
</gene>
<evidence type="ECO:0000256" key="1">
    <source>
        <dbReference type="SAM" id="MobiDB-lite"/>
    </source>
</evidence>
<organism evidence="2 3">
    <name type="scientific">Fibrella rubiginis</name>
    <dbReference type="NCBI Taxonomy" id="2817060"/>
    <lineage>
        <taxon>Bacteria</taxon>
        <taxon>Pseudomonadati</taxon>
        <taxon>Bacteroidota</taxon>
        <taxon>Cytophagia</taxon>
        <taxon>Cytophagales</taxon>
        <taxon>Spirosomataceae</taxon>
        <taxon>Fibrella</taxon>
    </lineage>
</organism>
<evidence type="ECO:0000313" key="3">
    <source>
        <dbReference type="Proteomes" id="UP000664034"/>
    </source>
</evidence>
<reference evidence="2" key="1">
    <citation type="submission" date="2021-03" db="EMBL/GenBank/DDBJ databases">
        <title>Fibrella sp. HMF5335 genome sequencing and assembly.</title>
        <authorList>
            <person name="Kang H."/>
            <person name="Kim H."/>
            <person name="Bae S."/>
            <person name="Joh K."/>
        </authorList>
    </citation>
    <scope>NUCLEOTIDE SEQUENCE</scope>
    <source>
        <strain evidence="2">HMF5335</strain>
    </source>
</reference>
<proteinExistence type="predicted"/>
<evidence type="ECO:0000313" key="2">
    <source>
        <dbReference type="EMBL" id="MBO0936441.1"/>
    </source>
</evidence>
<sequence length="93" mass="11072">MRPTNLLRPTLRRAWWPSARWLLRQVRRWEQQPLIRRRTGLMLVFVGLLGTLVLSVRYARLYLFNESVNNVPYKQPSNYGNPHATQSSQARRP</sequence>
<feature type="region of interest" description="Disordered" evidence="1">
    <location>
        <begin position="70"/>
        <end position="93"/>
    </location>
</feature>
<comment type="caution">
    <text evidence="2">The sequence shown here is derived from an EMBL/GenBank/DDBJ whole genome shotgun (WGS) entry which is preliminary data.</text>
</comment>
<dbReference type="EMBL" id="JAFMYV010000003">
    <property type="protein sequence ID" value="MBO0936441.1"/>
    <property type="molecule type" value="Genomic_DNA"/>
</dbReference>
<dbReference type="AlphaFoldDB" id="A0A939GGP4"/>
<name>A0A939GGP4_9BACT</name>
<protein>
    <submittedName>
        <fullName evidence="2">Uncharacterized protein</fullName>
    </submittedName>
</protein>
<keyword evidence="3" id="KW-1185">Reference proteome</keyword>
<accession>A0A939GGP4</accession>